<feature type="compositionally biased region" description="Low complexity" evidence="1">
    <location>
        <begin position="359"/>
        <end position="372"/>
    </location>
</feature>
<dbReference type="OrthoDB" id="2956359at2759"/>
<comment type="caution">
    <text evidence="2">The sequence shown here is derived from an EMBL/GenBank/DDBJ whole genome shotgun (WGS) entry which is preliminary data.</text>
</comment>
<feature type="region of interest" description="Disordered" evidence="1">
    <location>
        <begin position="1"/>
        <end position="42"/>
    </location>
</feature>
<keyword evidence="3" id="KW-1185">Reference proteome</keyword>
<reference evidence="2" key="1">
    <citation type="submission" date="2019-07" db="EMBL/GenBank/DDBJ databases">
        <authorList>
            <person name="Palmer J.M."/>
        </authorList>
    </citation>
    <scope>NUCLEOTIDE SEQUENCE</scope>
    <source>
        <strain evidence="2">PC9</strain>
    </source>
</reference>
<dbReference type="AlphaFoldDB" id="A0A8H6ZHI3"/>
<dbReference type="GeneID" id="59371661"/>
<accession>A0A8H6ZHI3</accession>
<dbReference type="Proteomes" id="UP000623687">
    <property type="component" value="Unassembled WGS sequence"/>
</dbReference>
<feature type="compositionally biased region" description="Basic and acidic residues" evidence="1">
    <location>
        <begin position="413"/>
        <end position="427"/>
    </location>
</feature>
<proteinExistence type="predicted"/>
<evidence type="ECO:0008006" key="4">
    <source>
        <dbReference type="Google" id="ProtNLM"/>
    </source>
</evidence>
<name>A0A8H6ZHI3_PLEOS</name>
<sequence length="475" mass="52968">MSRPHTPDTPTTTKRRAAALDSPFIPEGPAADDGNTRKRLKTGPSISTTLKLNARADIHAILVVGNPSLSAECDVCVVSGMTDDIGDIEYSHVVARTTRSATLDKCEWCWGMDYHTLNLDTRKNLQSLRVNLHRFFDMPKTGWLWVPMDSDIMVGFEEAYKVNTRKKPTELYEGKTKFSYHLIATPEMSNRHISTYDLSLNSNDPAAFERHFYPFDTLPKFELHVHPHFVIFNTGFRLEQIFGSGAVIDSDLLKNYFKLASSLRSSFLKSCYDLYRVWMSASPPEAFLHSENRHWEDQDAARKPAGTSSSGKSEAGGRSAGRNTRNTNPGPLGGGGGSSTVDRETMPLGTDTPDDFLDTDLVMPDDSISLLLGDDDESQSHQAREEEEEDHEAFFRGVEKWAEDVCEAAEDSASDHDHNSSDSDTSSHNKTLIGNTPPFKCGELEDVTMTDVSLKIGLTETSHQPPIFHSFWDTY</sequence>
<feature type="region of interest" description="Disordered" evidence="1">
    <location>
        <begin position="296"/>
        <end position="392"/>
    </location>
</feature>
<gene>
    <name evidence="2" type="ORF">PC9H_001820</name>
</gene>
<evidence type="ECO:0000313" key="2">
    <source>
        <dbReference type="EMBL" id="KAF7419233.1"/>
    </source>
</evidence>
<protein>
    <recommendedName>
        <fullName evidence="4">HNH nuclease domain-containing protein</fullName>
    </recommendedName>
</protein>
<organism evidence="2 3">
    <name type="scientific">Pleurotus ostreatus</name>
    <name type="common">Oyster mushroom</name>
    <name type="synonym">White-rot fungus</name>
    <dbReference type="NCBI Taxonomy" id="5322"/>
    <lineage>
        <taxon>Eukaryota</taxon>
        <taxon>Fungi</taxon>
        <taxon>Dikarya</taxon>
        <taxon>Basidiomycota</taxon>
        <taxon>Agaricomycotina</taxon>
        <taxon>Agaricomycetes</taxon>
        <taxon>Agaricomycetidae</taxon>
        <taxon>Agaricales</taxon>
        <taxon>Pleurotineae</taxon>
        <taxon>Pleurotaceae</taxon>
        <taxon>Pleurotus</taxon>
    </lineage>
</organism>
<dbReference type="VEuPathDB" id="FungiDB:PC9H_001820"/>
<evidence type="ECO:0000256" key="1">
    <source>
        <dbReference type="SAM" id="MobiDB-lite"/>
    </source>
</evidence>
<dbReference type="EMBL" id="JACETU010000010">
    <property type="protein sequence ID" value="KAF7419233.1"/>
    <property type="molecule type" value="Genomic_DNA"/>
</dbReference>
<feature type="region of interest" description="Disordered" evidence="1">
    <location>
        <begin position="405"/>
        <end position="432"/>
    </location>
</feature>
<dbReference type="RefSeq" id="XP_036626087.1">
    <property type="nucleotide sequence ID" value="XM_036771466.1"/>
</dbReference>
<evidence type="ECO:0000313" key="3">
    <source>
        <dbReference type="Proteomes" id="UP000623687"/>
    </source>
</evidence>